<evidence type="ECO:0000256" key="2">
    <source>
        <dbReference type="ARBA" id="ARBA00022475"/>
    </source>
</evidence>
<feature type="transmembrane region" description="Helical" evidence="6">
    <location>
        <begin position="384"/>
        <end position="404"/>
    </location>
</feature>
<dbReference type="AlphaFoldDB" id="A0A2P8H0A5"/>
<keyword evidence="11" id="KW-1185">Reference proteome</keyword>
<dbReference type="RefSeq" id="WP_106564458.1">
    <property type="nucleotide sequence ID" value="NZ_PYAU01000001.1"/>
</dbReference>
<name>A0A2P8H0A5_9MICO</name>
<evidence type="ECO:0000313" key="11">
    <source>
        <dbReference type="Proteomes" id="UP000268291"/>
    </source>
</evidence>
<feature type="transmembrane region" description="Helical" evidence="6">
    <location>
        <begin position="235"/>
        <end position="257"/>
    </location>
</feature>
<reference evidence="9 11" key="2">
    <citation type="submission" date="2018-12" db="EMBL/GenBank/DDBJ databases">
        <authorList>
            <person name="hu s."/>
            <person name="Xu Y."/>
            <person name="Xu B."/>
            <person name="Li F."/>
        </authorList>
    </citation>
    <scope>NUCLEOTIDE SEQUENCE [LARGE SCALE GENOMIC DNA]</scope>
    <source>
        <strain evidence="9 11">KSW2-17</strain>
    </source>
</reference>
<feature type="domain" description="ABC3 transporter permease C-terminal" evidence="7">
    <location>
        <begin position="335"/>
        <end position="456"/>
    </location>
</feature>
<sequence length="463" mass="47061">MRMRWRDYRATVLVAALSGAFGALLLQGTVLLSVLVSGDSIGQKESAQVALGLVAVVFFAIAIFVGGIVTANTVGTVIAGRTRDIALLRLVGADARRLRARTAIDGITIGFTGAVIGTLAGVGLMAGLIAAGVATGDLPDEDYGVVSFALVAPIVAVTLTTWLSSWVGSRRILSVSPIQASAAAVEPDEETIRAATGRRVGAIVLIVVGAVLLGAGVVVGSISMLGVLVGMAGGILSFSGVVLAAPFIMPAVLRLIGRAMGSSPTARLAAENAVRNPARSARATIGLVIGVTLVTMFAVAAASYYDMIMRAAEQYPDDFAGVDQTLVMTIGVFAVLFGFSAVIAAVGMVNTLSLSVLQRQRELGLLRALGFTAGQVRRMVLAEAAQMSVASVAFGLVLGIAYGWCGAQALLGSMLGGAFVGPSVPWFILVGAVLIAALLAASASVAPARRSTRVTPVAALAVD</sequence>
<dbReference type="Pfam" id="PF02687">
    <property type="entry name" value="FtsX"/>
    <property type="match status" value="2"/>
</dbReference>
<keyword evidence="5 6" id="KW-0472">Membrane</keyword>
<dbReference type="EMBL" id="RZGY01000001">
    <property type="protein sequence ID" value="RUQ85990.1"/>
    <property type="molecule type" value="Genomic_DNA"/>
</dbReference>
<comment type="caution">
    <text evidence="8">The sequence shown here is derived from an EMBL/GenBank/DDBJ whole genome shotgun (WGS) entry which is preliminary data.</text>
</comment>
<evidence type="ECO:0000256" key="3">
    <source>
        <dbReference type="ARBA" id="ARBA00022692"/>
    </source>
</evidence>
<feature type="transmembrane region" description="Helical" evidence="6">
    <location>
        <begin position="325"/>
        <end position="357"/>
    </location>
</feature>
<gene>
    <name evidence="8" type="ORF">CLV49_3264</name>
    <name evidence="9" type="ORF">ELQ93_02940</name>
</gene>
<accession>A0A2P8H0A5</accession>
<feature type="transmembrane region" description="Helical" evidence="6">
    <location>
        <begin position="143"/>
        <end position="163"/>
    </location>
</feature>
<dbReference type="PANTHER" id="PTHR30287:SF1">
    <property type="entry name" value="INNER MEMBRANE PROTEIN"/>
    <property type="match status" value="1"/>
</dbReference>
<dbReference type="EMBL" id="PYAU01000001">
    <property type="protein sequence ID" value="PSL39620.1"/>
    <property type="molecule type" value="Genomic_DNA"/>
</dbReference>
<evidence type="ECO:0000256" key="5">
    <source>
        <dbReference type="ARBA" id="ARBA00023136"/>
    </source>
</evidence>
<organism evidence="8 10">
    <name type="scientific">Labedella gwakjiensis</name>
    <dbReference type="NCBI Taxonomy" id="390269"/>
    <lineage>
        <taxon>Bacteria</taxon>
        <taxon>Bacillati</taxon>
        <taxon>Actinomycetota</taxon>
        <taxon>Actinomycetes</taxon>
        <taxon>Micrococcales</taxon>
        <taxon>Microbacteriaceae</taxon>
        <taxon>Labedella</taxon>
    </lineage>
</organism>
<dbReference type="GO" id="GO:0005886">
    <property type="term" value="C:plasma membrane"/>
    <property type="evidence" value="ECO:0007669"/>
    <property type="project" value="UniProtKB-SubCell"/>
</dbReference>
<dbReference type="PANTHER" id="PTHR30287">
    <property type="entry name" value="MEMBRANE COMPONENT OF PREDICTED ABC SUPERFAMILY METABOLITE UPTAKE TRANSPORTER"/>
    <property type="match status" value="1"/>
</dbReference>
<feature type="transmembrane region" description="Helical" evidence="6">
    <location>
        <begin position="48"/>
        <end position="79"/>
    </location>
</feature>
<comment type="subcellular location">
    <subcellularLocation>
        <location evidence="1">Cell membrane</location>
        <topology evidence="1">Multi-pass membrane protein</topology>
    </subcellularLocation>
</comment>
<feature type="transmembrane region" description="Helical" evidence="6">
    <location>
        <begin position="106"/>
        <end position="131"/>
    </location>
</feature>
<evidence type="ECO:0000313" key="9">
    <source>
        <dbReference type="EMBL" id="RUQ85990.1"/>
    </source>
</evidence>
<keyword evidence="3 6" id="KW-0812">Transmembrane</keyword>
<protein>
    <submittedName>
        <fullName evidence="9">FtsX-like permease family protein</fullName>
    </submittedName>
    <submittedName>
        <fullName evidence="8">Putative ABC transport system permease protein</fullName>
    </submittedName>
</protein>
<keyword evidence="4 6" id="KW-1133">Transmembrane helix</keyword>
<feature type="domain" description="ABC3 transporter permease C-terminal" evidence="7">
    <location>
        <begin position="57"/>
        <end position="177"/>
    </location>
</feature>
<feature type="transmembrane region" description="Helical" evidence="6">
    <location>
        <begin position="202"/>
        <end position="229"/>
    </location>
</feature>
<evidence type="ECO:0000259" key="7">
    <source>
        <dbReference type="Pfam" id="PF02687"/>
    </source>
</evidence>
<dbReference type="InterPro" id="IPR038766">
    <property type="entry name" value="Membrane_comp_ABC_pdt"/>
</dbReference>
<evidence type="ECO:0000313" key="10">
    <source>
        <dbReference type="Proteomes" id="UP000241203"/>
    </source>
</evidence>
<keyword evidence="2" id="KW-1003">Cell membrane</keyword>
<dbReference type="OrthoDB" id="9780560at2"/>
<evidence type="ECO:0000313" key="8">
    <source>
        <dbReference type="EMBL" id="PSL39620.1"/>
    </source>
</evidence>
<evidence type="ECO:0000256" key="4">
    <source>
        <dbReference type="ARBA" id="ARBA00022989"/>
    </source>
</evidence>
<evidence type="ECO:0000256" key="6">
    <source>
        <dbReference type="SAM" id="Phobius"/>
    </source>
</evidence>
<proteinExistence type="predicted"/>
<dbReference type="Proteomes" id="UP000268291">
    <property type="component" value="Unassembled WGS sequence"/>
</dbReference>
<evidence type="ECO:0000256" key="1">
    <source>
        <dbReference type="ARBA" id="ARBA00004651"/>
    </source>
</evidence>
<dbReference type="Proteomes" id="UP000241203">
    <property type="component" value="Unassembled WGS sequence"/>
</dbReference>
<feature type="transmembrane region" description="Helical" evidence="6">
    <location>
        <begin position="285"/>
        <end position="305"/>
    </location>
</feature>
<dbReference type="InterPro" id="IPR003838">
    <property type="entry name" value="ABC3_permease_C"/>
</dbReference>
<feature type="transmembrane region" description="Helical" evidence="6">
    <location>
        <begin position="424"/>
        <end position="446"/>
    </location>
</feature>
<reference evidence="8 10" key="1">
    <citation type="submission" date="2018-03" db="EMBL/GenBank/DDBJ databases">
        <title>Genomic Encyclopedia of Archaeal and Bacterial Type Strains, Phase II (KMG-II): from individual species to whole genera.</title>
        <authorList>
            <person name="Goeker M."/>
        </authorList>
    </citation>
    <scope>NUCLEOTIDE SEQUENCE [LARGE SCALE GENOMIC DNA]</scope>
    <source>
        <strain evidence="8 10">DSM 21548</strain>
    </source>
</reference>